<feature type="transmembrane region" description="Helical" evidence="1">
    <location>
        <begin position="89"/>
        <end position="111"/>
    </location>
</feature>
<keyword evidence="1" id="KW-1133">Transmembrane helix</keyword>
<keyword evidence="3" id="KW-1185">Reference proteome</keyword>
<dbReference type="PANTHER" id="PTHR39164:SF1">
    <property type="entry name" value="PROTEIN CCDC"/>
    <property type="match status" value="1"/>
</dbReference>
<feature type="transmembrane region" description="Helical" evidence="1">
    <location>
        <begin position="58"/>
        <end position="77"/>
    </location>
</feature>
<gene>
    <name evidence="2" type="ORF">D3H35_15840</name>
</gene>
<dbReference type="InterPro" id="IPR031306">
    <property type="entry name" value="CcdC"/>
</dbReference>
<protein>
    <submittedName>
        <fullName evidence="2">Cytochrome c biogenesis protein CcdC</fullName>
    </submittedName>
</protein>
<dbReference type="EMBL" id="QXJM01000039">
    <property type="protein sequence ID" value="RIE02209.1"/>
    <property type="molecule type" value="Genomic_DNA"/>
</dbReference>
<comment type="caution">
    <text evidence="2">The sequence shown here is derived from an EMBL/GenBank/DDBJ whole genome shotgun (WGS) entry which is preliminary data.</text>
</comment>
<evidence type="ECO:0000313" key="3">
    <source>
        <dbReference type="Proteomes" id="UP000266340"/>
    </source>
</evidence>
<dbReference type="Proteomes" id="UP000266340">
    <property type="component" value="Unassembled WGS sequence"/>
</dbReference>
<sequence>MGNSFYVTFILIAALVLWRRTRSFYRPIKGDGRRILLPVLFMLPGIALVLNKDVHAPAYEWLVACAIGVALSIPLIWTTEYEVREDKQIYAKKNVGFIVAFVAVLAIRFALRSYLQMIDPQTLSALFMVVAFSYVLPWRIVSFVKFRRTALLQSA</sequence>
<keyword evidence="1" id="KW-0812">Transmembrane</keyword>
<keyword evidence="1" id="KW-0472">Membrane</keyword>
<dbReference type="InterPro" id="IPR058247">
    <property type="entry name" value="DUF1453"/>
</dbReference>
<feature type="transmembrane region" description="Helical" evidence="1">
    <location>
        <begin position="6"/>
        <end position="22"/>
    </location>
</feature>
<dbReference type="OrthoDB" id="2941182at2"/>
<feature type="transmembrane region" description="Helical" evidence="1">
    <location>
        <begin position="34"/>
        <end position="52"/>
    </location>
</feature>
<dbReference type="PIRSF" id="PIRSF021441">
    <property type="entry name" value="DUF1453"/>
    <property type="match status" value="1"/>
</dbReference>
<evidence type="ECO:0000313" key="2">
    <source>
        <dbReference type="EMBL" id="RIE02209.1"/>
    </source>
</evidence>
<organism evidence="2 3">
    <name type="scientific">Cohnella faecalis</name>
    <dbReference type="NCBI Taxonomy" id="2315694"/>
    <lineage>
        <taxon>Bacteria</taxon>
        <taxon>Bacillati</taxon>
        <taxon>Bacillota</taxon>
        <taxon>Bacilli</taxon>
        <taxon>Bacillales</taxon>
        <taxon>Paenibacillaceae</taxon>
        <taxon>Cohnella</taxon>
    </lineage>
</organism>
<name>A0A398CLW4_9BACL</name>
<dbReference type="AlphaFoldDB" id="A0A398CLW4"/>
<dbReference type="RefSeq" id="WP_119150248.1">
    <property type="nucleotide sequence ID" value="NZ_JBHSOV010000001.1"/>
</dbReference>
<feature type="transmembrane region" description="Helical" evidence="1">
    <location>
        <begin position="123"/>
        <end position="141"/>
    </location>
</feature>
<evidence type="ECO:0000256" key="1">
    <source>
        <dbReference type="SAM" id="Phobius"/>
    </source>
</evidence>
<dbReference type="PANTHER" id="PTHR39164">
    <property type="entry name" value="PROTEIN CCDC"/>
    <property type="match status" value="1"/>
</dbReference>
<reference evidence="2 3" key="1">
    <citation type="submission" date="2018-09" db="EMBL/GenBank/DDBJ databases">
        <title>Cohnella cavernae sp. nov., isolated from a karst cave.</title>
        <authorList>
            <person name="Zhu H."/>
        </authorList>
    </citation>
    <scope>NUCLEOTIDE SEQUENCE [LARGE SCALE GENOMIC DNA]</scope>
    <source>
        <strain evidence="2 3">K2E09-144</strain>
    </source>
</reference>
<dbReference type="Pfam" id="PF07301">
    <property type="entry name" value="DUF1453"/>
    <property type="match status" value="1"/>
</dbReference>
<proteinExistence type="predicted"/>
<accession>A0A398CLW4</accession>